<feature type="region of interest" description="Disordered" evidence="1">
    <location>
        <begin position="1"/>
        <end position="53"/>
    </location>
</feature>
<feature type="compositionally biased region" description="Pro residues" evidence="1">
    <location>
        <begin position="8"/>
        <end position="17"/>
    </location>
</feature>
<evidence type="ECO:0000313" key="3">
    <source>
        <dbReference type="Proteomes" id="UP000823388"/>
    </source>
</evidence>
<feature type="compositionally biased region" description="Low complexity" evidence="1">
    <location>
        <begin position="18"/>
        <end position="40"/>
    </location>
</feature>
<name>A0A8T0PID3_PANVG</name>
<dbReference type="AlphaFoldDB" id="A0A8T0PID3"/>
<reference evidence="2 3" key="1">
    <citation type="submission" date="2020-05" db="EMBL/GenBank/DDBJ databases">
        <title>WGS assembly of Panicum virgatum.</title>
        <authorList>
            <person name="Lovell J.T."/>
            <person name="Jenkins J."/>
            <person name="Shu S."/>
            <person name="Juenger T.E."/>
            <person name="Schmutz J."/>
        </authorList>
    </citation>
    <scope>NUCLEOTIDE SEQUENCE [LARGE SCALE GENOMIC DNA]</scope>
    <source>
        <strain evidence="3">cv. AP13</strain>
    </source>
</reference>
<protein>
    <submittedName>
        <fullName evidence="2">Uncharacterized protein</fullName>
    </submittedName>
</protein>
<accession>A0A8T0PID3</accession>
<gene>
    <name evidence="2" type="ORF">PVAP13_8KG201700</name>
</gene>
<proteinExistence type="predicted"/>
<evidence type="ECO:0000313" key="2">
    <source>
        <dbReference type="EMBL" id="KAG2561350.1"/>
    </source>
</evidence>
<sequence length="111" mass="11513">MNARSSSPTPPSPPPQLLLPHISTPLTSWPTSTPSSFVSPSPWPPSPPPPAPRVSVSVATVSTSIGTSPPNCGSAYLDVSGTTPIDQSTVLKFREVLGECLQHSTIGVMIL</sequence>
<evidence type="ECO:0000256" key="1">
    <source>
        <dbReference type="SAM" id="MobiDB-lite"/>
    </source>
</evidence>
<dbReference type="Proteomes" id="UP000823388">
    <property type="component" value="Chromosome 8K"/>
</dbReference>
<dbReference type="EMBL" id="CM029051">
    <property type="protein sequence ID" value="KAG2561350.1"/>
    <property type="molecule type" value="Genomic_DNA"/>
</dbReference>
<organism evidence="2 3">
    <name type="scientific">Panicum virgatum</name>
    <name type="common">Blackwell switchgrass</name>
    <dbReference type="NCBI Taxonomy" id="38727"/>
    <lineage>
        <taxon>Eukaryota</taxon>
        <taxon>Viridiplantae</taxon>
        <taxon>Streptophyta</taxon>
        <taxon>Embryophyta</taxon>
        <taxon>Tracheophyta</taxon>
        <taxon>Spermatophyta</taxon>
        <taxon>Magnoliopsida</taxon>
        <taxon>Liliopsida</taxon>
        <taxon>Poales</taxon>
        <taxon>Poaceae</taxon>
        <taxon>PACMAD clade</taxon>
        <taxon>Panicoideae</taxon>
        <taxon>Panicodae</taxon>
        <taxon>Paniceae</taxon>
        <taxon>Panicinae</taxon>
        <taxon>Panicum</taxon>
        <taxon>Panicum sect. Hiantes</taxon>
    </lineage>
</organism>
<keyword evidence="3" id="KW-1185">Reference proteome</keyword>
<feature type="compositionally biased region" description="Pro residues" evidence="1">
    <location>
        <begin position="41"/>
        <end position="52"/>
    </location>
</feature>
<comment type="caution">
    <text evidence="2">The sequence shown here is derived from an EMBL/GenBank/DDBJ whole genome shotgun (WGS) entry which is preliminary data.</text>
</comment>